<dbReference type="PANTHER" id="PTHR43227">
    <property type="entry name" value="BLL4140 PROTEIN"/>
    <property type="match status" value="1"/>
</dbReference>
<dbReference type="InterPro" id="IPR050809">
    <property type="entry name" value="UgpAE/MalFG_permease"/>
</dbReference>
<dbReference type="GO" id="GO:0005886">
    <property type="term" value="C:plasma membrane"/>
    <property type="evidence" value="ECO:0007669"/>
    <property type="project" value="UniProtKB-SubCell"/>
</dbReference>
<dbReference type="SUPFAM" id="SSF161098">
    <property type="entry name" value="MetI-like"/>
    <property type="match status" value="1"/>
</dbReference>
<dbReference type="InterPro" id="IPR035906">
    <property type="entry name" value="MetI-like_sf"/>
</dbReference>
<proteinExistence type="inferred from homology"/>
<evidence type="ECO:0000256" key="5">
    <source>
        <dbReference type="ARBA" id="ARBA00022989"/>
    </source>
</evidence>
<evidence type="ECO:0000313" key="9">
    <source>
        <dbReference type="EMBL" id="ODM06258.1"/>
    </source>
</evidence>
<comment type="subcellular location">
    <subcellularLocation>
        <location evidence="1 7">Cell membrane</location>
        <topology evidence="1 7">Multi-pass membrane protein</topology>
    </subcellularLocation>
</comment>
<keyword evidence="5 7" id="KW-1133">Transmembrane helix</keyword>
<gene>
    <name evidence="9" type="primary">yteP_37</name>
    <name evidence="9" type="ORF">BEI61_02147</name>
</gene>
<keyword evidence="6 7" id="KW-0472">Membrane</keyword>
<comment type="similarity">
    <text evidence="7">Belongs to the binding-protein-dependent transport system permease family.</text>
</comment>
<evidence type="ECO:0000259" key="8">
    <source>
        <dbReference type="PROSITE" id="PS50928"/>
    </source>
</evidence>
<sequence>MKAVAVKKRKGWFQKEIPFHLMLLPAVIITFIFKYIPFVGITMAFEDYTPLKRLFDQKWVGLDNYKYLFSLPGFGSVIWNTIFIAVMKLVGNLIFPVLVALLLNEIRARHFKKTVQTVLYLPHFISWAALAGIFIDILSPSGGIVNQLLSAVGLKPVFFLGNSAVFPYTMAVTDIWKELGWGTIVYLAAITGIDPTYYEAARMDGAGRFKQVLYVTIPSILPMILLMMVLSVGNVLQAGFEQVFNLYSPQVYSTGDIIDTYVYRIGVIEAKFDLATAVGLFKSGISFVLIIMGYKLADKLAGYKVF</sequence>
<dbReference type="PANTHER" id="PTHR43227:SF11">
    <property type="entry name" value="BLL4140 PROTEIN"/>
    <property type="match status" value="1"/>
</dbReference>
<evidence type="ECO:0000256" key="7">
    <source>
        <dbReference type="RuleBase" id="RU363032"/>
    </source>
</evidence>
<feature type="transmembrane region" description="Helical" evidence="7">
    <location>
        <begin position="124"/>
        <end position="145"/>
    </location>
</feature>
<evidence type="ECO:0000256" key="4">
    <source>
        <dbReference type="ARBA" id="ARBA00022692"/>
    </source>
</evidence>
<feature type="transmembrane region" description="Helical" evidence="7">
    <location>
        <begin position="212"/>
        <end position="236"/>
    </location>
</feature>
<name>A0A1E3AC03_9FIRM</name>
<evidence type="ECO:0000256" key="1">
    <source>
        <dbReference type="ARBA" id="ARBA00004651"/>
    </source>
</evidence>
<dbReference type="PROSITE" id="PS50928">
    <property type="entry name" value="ABC_TM1"/>
    <property type="match status" value="1"/>
</dbReference>
<dbReference type="PATRIC" id="fig|1432052.4.peg.2406"/>
<dbReference type="InterPro" id="IPR000515">
    <property type="entry name" value="MetI-like"/>
</dbReference>
<feature type="transmembrane region" description="Helical" evidence="7">
    <location>
        <begin position="179"/>
        <end position="200"/>
    </location>
</feature>
<feature type="transmembrane region" description="Helical" evidence="7">
    <location>
        <begin position="274"/>
        <end position="294"/>
    </location>
</feature>
<dbReference type="AlphaFoldDB" id="A0A1E3AC03"/>
<accession>A0A1E3AC03</accession>
<protein>
    <submittedName>
        <fullName evidence="9">Putative multiple-sugar transport system permease YteP</fullName>
    </submittedName>
</protein>
<feature type="domain" description="ABC transmembrane type-1" evidence="8">
    <location>
        <begin position="78"/>
        <end position="293"/>
    </location>
</feature>
<keyword evidence="4 7" id="KW-0812">Transmembrane</keyword>
<organism evidence="9 10">
    <name type="scientific">Eisenbergiella tayi</name>
    <dbReference type="NCBI Taxonomy" id="1432052"/>
    <lineage>
        <taxon>Bacteria</taxon>
        <taxon>Bacillati</taxon>
        <taxon>Bacillota</taxon>
        <taxon>Clostridia</taxon>
        <taxon>Lachnospirales</taxon>
        <taxon>Lachnospiraceae</taxon>
        <taxon>Eisenbergiella</taxon>
    </lineage>
</organism>
<evidence type="ECO:0000256" key="3">
    <source>
        <dbReference type="ARBA" id="ARBA00022475"/>
    </source>
</evidence>
<dbReference type="CDD" id="cd06261">
    <property type="entry name" value="TM_PBP2"/>
    <property type="match status" value="1"/>
</dbReference>
<dbReference type="EMBL" id="MCGH01000002">
    <property type="protein sequence ID" value="ODM06258.1"/>
    <property type="molecule type" value="Genomic_DNA"/>
</dbReference>
<reference evidence="9 10" key="1">
    <citation type="submission" date="2016-07" db="EMBL/GenBank/DDBJ databases">
        <title>Characterization of isolates of Eisenbergiella tayi derived from blood cultures, using whole genome sequencing.</title>
        <authorList>
            <person name="Burdz T."/>
            <person name="Wiebe D."/>
            <person name="Huynh C."/>
            <person name="Bernard K."/>
        </authorList>
    </citation>
    <scope>NUCLEOTIDE SEQUENCE [LARGE SCALE GENOMIC DNA]</scope>
    <source>
        <strain evidence="9 10">NML 110608</strain>
    </source>
</reference>
<dbReference type="Gene3D" id="1.10.3720.10">
    <property type="entry name" value="MetI-like"/>
    <property type="match status" value="1"/>
</dbReference>
<dbReference type="RefSeq" id="WP_069152272.1">
    <property type="nucleotide sequence ID" value="NZ_DAWDRA010000037.1"/>
</dbReference>
<keyword evidence="2 7" id="KW-0813">Transport</keyword>
<keyword evidence="3" id="KW-1003">Cell membrane</keyword>
<dbReference type="Pfam" id="PF00528">
    <property type="entry name" value="BPD_transp_1"/>
    <property type="match status" value="1"/>
</dbReference>
<feature type="transmembrane region" description="Helical" evidence="7">
    <location>
        <begin position="77"/>
        <end position="103"/>
    </location>
</feature>
<dbReference type="GO" id="GO:0055085">
    <property type="term" value="P:transmembrane transport"/>
    <property type="evidence" value="ECO:0007669"/>
    <property type="project" value="InterPro"/>
</dbReference>
<evidence type="ECO:0000313" key="10">
    <source>
        <dbReference type="Proteomes" id="UP000094067"/>
    </source>
</evidence>
<dbReference type="Proteomes" id="UP000094067">
    <property type="component" value="Unassembled WGS sequence"/>
</dbReference>
<feature type="transmembrane region" description="Helical" evidence="7">
    <location>
        <begin position="21"/>
        <end position="45"/>
    </location>
</feature>
<keyword evidence="9" id="KW-0762">Sugar transport</keyword>
<evidence type="ECO:0000256" key="6">
    <source>
        <dbReference type="ARBA" id="ARBA00023136"/>
    </source>
</evidence>
<comment type="caution">
    <text evidence="9">The sequence shown here is derived from an EMBL/GenBank/DDBJ whole genome shotgun (WGS) entry which is preliminary data.</text>
</comment>
<evidence type="ECO:0000256" key="2">
    <source>
        <dbReference type="ARBA" id="ARBA00022448"/>
    </source>
</evidence>